<dbReference type="GO" id="GO:0016747">
    <property type="term" value="F:acyltransferase activity, transferring groups other than amino-acyl groups"/>
    <property type="evidence" value="ECO:0007669"/>
    <property type="project" value="InterPro"/>
</dbReference>
<dbReference type="eggNOG" id="COG0456">
    <property type="taxonomic scope" value="Bacteria"/>
</dbReference>
<dbReference type="PROSITE" id="PS51186">
    <property type="entry name" value="GNAT"/>
    <property type="match status" value="1"/>
</dbReference>
<dbReference type="InterPro" id="IPR016181">
    <property type="entry name" value="Acyl_CoA_acyltransferase"/>
</dbReference>
<name>Q8DU05_STRMU</name>
<dbReference type="AlphaFoldDB" id="Q8DU05"/>
<dbReference type="Gene3D" id="3.40.630.30">
    <property type="match status" value="1"/>
</dbReference>
<dbReference type="PATRIC" id="fig|210007.7.peg.1035"/>
<dbReference type="Pfam" id="PF00583">
    <property type="entry name" value="Acetyltransf_1"/>
    <property type="match status" value="1"/>
</dbReference>
<gene>
    <name evidence="2" type="ordered locus">SMU_1154c</name>
</gene>
<keyword evidence="3" id="KW-1185">Reference proteome</keyword>
<dbReference type="RefSeq" id="WP_002262191.1">
    <property type="nucleotide sequence ID" value="NC_004350.2"/>
</dbReference>
<sequence length="98" mass="11649">MAVKEPLTIREYRPEDLEALLPLYEQLGYPTRTDELRDRLAGLLSHEDYHLLVAECDGQLVAFIGYARMYFFEHDGSYYRILALAVSEDYRQAQRRWF</sequence>
<reference evidence="2 3" key="1">
    <citation type="journal article" date="2002" name="Proc. Natl. Acad. Sci. U.S.A.">
        <title>Genome sequence of Streptococcus mutans UA159, a cariogenic dental pathogen.</title>
        <authorList>
            <person name="Ajdic D."/>
            <person name="McShan W.M."/>
            <person name="McLaughlin R.E."/>
            <person name="Savic G."/>
            <person name="Chang J."/>
            <person name="Carson M.B."/>
            <person name="Primeaux C."/>
            <person name="Tian R."/>
            <person name="Kenton S."/>
            <person name="Jia H."/>
            <person name="Lin S."/>
            <person name="Qian Y."/>
            <person name="Li S."/>
            <person name="Zhu H."/>
            <person name="Najar F."/>
            <person name="Lai H."/>
            <person name="White J."/>
            <person name="Roe B.A."/>
            <person name="Ferretti J.J."/>
        </authorList>
    </citation>
    <scope>NUCLEOTIDE SEQUENCE [LARGE SCALE GENOMIC DNA]</scope>
    <source>
        <strain evidence="3">ATCC 700610 / UA159</strain>
    </source>
</reference>
<protein>
    <recommendedName>
        <fullName evidence="1">N-acetyltransferase domain-containing protein</fullName>
    </recommendedName>
</protein>
<evidence type="ECO:0000313" key="2">
    <source>
        <dbReference type="EMBL" id="AAN58846.1"/>
    </source>
</evidence>
<dbReference type="STRING" id="210007.SMU_1154c"/>
<dbReference type="SMR" id="Q8DU05"/>
<dbReference type="EMBL" id="AE014133">
    <property type="protein sequence ID" value="AAN58846.1"/>
    <property type="molecule type" value="Genomic_DNA"/>
</dbReference>
<dbReference type="OrthoDB" id="9797826at2"/>
<organism evidence="2 3">
    <name type="scientific">Streptococcus mutans serotype c (strain ATCC 700610 / UA159)</name>
    <dbReference type="NCBI Taxonomy" id="210007"/>
    <lineage>
        <taxon>Bacteria</taxon>
        <taxon>Bacillati</taxon>
        <taxon>Bacillota</taxon>
        <taxon>Bacilli</taxon>
        <taxon>Lactobacillales</taxon>
        <taxon>Streptococcaceae</taxon>
        <taxon>Streptococcus</taxon>
    </lineage>
</organism>
<dbReference type="KEGG" id="smu:SMU_1154c"/>
<evidence type="ECO:0000259" key="1">
    <source>
        <dbReference type="PROSITE" id="PS51186"/>
    </source>
</evidence>
<dbReference type="HOGENOM" id="CLU_182336_0_0_9"/>
<accession>Q8DU05</accession>
<feature type="domain" description="N-acetyltransferase" evidence="1">
    <location>
        <begin position="7"/>
        <end position="91"/>
    </location>
</feature>
<evidence type="ECO:0000313" key="3">
    <source>
        <dbReference type="Proteomes" id="UP000002512"/>
    </source>
</evidence>
<dbReference type="Proteomes" id="UP000002512">
    <property type="component" value="Chromosome"/>
</dbReference>
<dbReference type="SUPFAM" id="SSF55729">
    <property type="entry name" value="Acyl-CoA N-acyltransferases (Nat)"/>
    <property type="match status" value="1"/>
</dbReference>
<dbReference type="InterPro" id="IPR000182">
    <property type="entry name" value="GNAT_dom"/>
</dbReference>
<dbReference type="CDD" id="cd04301">
    <property type="entry name" value="NAT_SF"/>
    <property type="match status" value="1"/>
</dbReference>
<proteinExistence type="predicted"/>